<feature type="transmembrane region" description="Helical" evidence="1">
    <location>
        <begin position="119"/>
        <end position="135"/>
    </location>
</feature>
<feature type="transmembrane region" description="Helical" evidence="1">
    <location>
        <begin position="21"/>
        <end position="40"/>
    </location>
</feature>
<organism evidence="3 4">
    <name type="scientific">Celeribacter baekdonensis B30</name>
    <dbReference type="NCBI Taxonomy" id="1208323"/>
    <lineage>
        <taxon>Bacteria</taxon>
        <taxon>Pseudomonadati</taxon>
        <taxon>Pseudomonadota</taxon>
        <taxon>Alphaproteobacteria</taxon>
        <taxon>Rhodobacterales</taxon>
        <taxon>Roseobacteraceae</taxon>
        <taxon>Celeribacter</taxon>
    </lineage>
</organism>
<evidence type="ECO:0000313" key="3">
    <source>
        <dbReference type="EMBL" id="EKE67247.1"/>
    </source>
</evidence>
<sequence>MEDYKNALGWRLRWDALRGSLPVLDLLGCAALLVVFWQYFSQASALPQPLNKIDIGAGGFPTLLAIATLIAIVAVAVAAVIRMLDPVPVTWVSIRRPFYVLATVGLLFLQSIYFEKLGALPSVLIFALLTMLACGERRPLHLIGVPLALAAFIYVVFNLALDVNLP</sequence>
<feature type="transmembrane region" description="Helical" evidence="1">
    <location>
        <begin position="142"/>
        <end position="161"/>
    </location>
</feature>
<keyword evidence="4" id="KW-1185">Reference proteome</keyword>
<reference evidence="3 4" key="1">
    <citation type="submission" date="2012-09" db="EMBL/GenBank/DDBJ databases">
        <title>Celeribacter baekdonensis B30 Genome Sequencing.</title>
        <authorList>
            <person name="Wang W."/>
        </authorList>
    </citation>
    <scope>NUCLEOTIDE SEQUENCE [LARGE SCALE GENOMIC DNA]</scope>
    <source>
        <strain evidence="3 4">B30</strain>
    </source>
</reference>
<keyword evidence="1" id="KW-0812">Transmembrane</keyword>
<dbReference type="Proteomes" id="UP000006762">
    <property type="component" value="Unassembled WGS sequence"/>
</dbReference>
<comment type="caution">
    <text evidence="3">The sequence shown here is derived from an EMBL/GenBank/DDBJ whole genome shotgun (WGS) entry which is preliminary data.</text>
</comment>
<dbReference type="eggNOG" id="ENOG503445T">
    <property type="taxonomic scope" value="Bacteria"/>
</dbReference>
<dbReference type="OrthoDB" id="7871730at2"/>
<accession>K2IX94</accession>
<evidence type="ECO:0000256" key="1">
    <source>
        <dbReference type="SAM" id="Phobius"/>
    </source>
</evidence>
<dbReference type="AlphaFoldDB" id="K2IX94"/>
<dbReference type="RefSeq" id="WP_009574275.1">
    <property type="nucleotide sequence ID" value="NZ_AMRK01000025.1"/>
</dbReference>
<protein>
    <recommendedName>
        <fullName evidence="2">DUF1468 domain-containing protein</fullName>
    </recommendedName>
</protein>
<dbReference type="PATRIC" id="fig|1208323.3.peg.4313"/>
<name>K2IX94_9RHOB</name>
<proteinExistence type="predicted"/>
<dbReference type="EMBL" id="AMRK01000025">
    <property type="protein sequence ID" value="EKE67247.1"/>
    <property type="molecule type" value="Genomic_DNA"/>
</dbReference>
<evidence type="ECO:0000259" key="2">
    <source>
        <dbReference type="Pfam" id="PF07331"/>
    </source>
</evidence>
<dbReference type="InterPro" id="IPR009936">
    <property type="entry name" value="DUF1468"/>
</dbReference>
<keyword evidence="1" id="KW-0472">Membrane</keyword>
<dbReference type="STRING" id="1208323.B30_20995"/>
<gene>
    <name evidence="3" type="ORF">B30_20995</name>
</gene>
<feature type="domain" description="DUF1468" evidence="2">
    <location>
        <begin position="30"/>
        <end position="166"/>
    </location>
</feature>
<feature type="transmembrane region" description="Helical" evidence="1">
    <location>
        <begin position="60"/>
        <end position="84"/>
    </location>
</feature>
<dbReference type="Pfam" id="PF07331">
    <property type="entry name" value="TctB"/>
    <property type="match status" value="1"/>
</dbReference>
<keyword evidence="1" id="KW-1133">Transmembrane helix</keyword>
<evidence type="ECO:0000313" key="4">
    <source>
        <dbReference type="Proteomes" id="UP000006762"/>
    </source>
</evidence>
<feature type="transmembrane region" description="Helical" evidence="1">
    <location>
        <begin position="96"/>
        <end position="113"/>
    </location>
</feature>